<keyword evidence="6" id="KW-1185">Reference proteome</keyword>
<dbReference type="GO" id="GO:0016829">
    <property type="term" value="F:lyase activity"/>
    <property type="evidence" value="ECO:0007669"/>
    <property type="project" value="UniProtKB-KW"/>
</dbReference>
<keyword evidence="1 2" id="KW-0460">Magnesium</keyword>
<dbReference type="Proteomes" id="UP000029389">
    <property type="component" value="Unassembled WGS sequence"/>
</dbReference>
<evidence type="ECO:0000256" key="1">
    <source>
        <dbReference type="ARBA" id="ARBA00022842"/>
    </source>
</evidence>
<protein>
    <submittedName>
        <fullName evidence="3">C-C Bond Lyase of the TIM-Barrel fold family protein</fullName>
    </submittedName>
    <submittedName>
        <fullName evidence="4">Citrate lyase subunit beta</fullName>
    </submittedName>
</protein>
<evidence type="ECO:0000313" key="6">
    <source>
        <dbReference type="Proteomes" id="UP000264294"/>
    </source>
</evidence>
<dbReference type="InterPro" id="IPR039480">
    <property type="entry name" value="C-C_Bond_Lyase-like"/>
</dbReference>
<proteinExistence type="predicted"/>
<evidence type="ECO:0000313" key="4">
    <source>
        <dbReference type="EMBL" id="RFT66811.1"/>
    </source>
</evidence>
<dbReference type="InterPro" id="IPR011206">
    <property type="entry name" value="Citrate_lyase_beta/mcl1/mcl2"/>
</dbReference>
<keyword evidence="3" id="KW-0456">Lyase</keyword>
<dbReference type="AlphaFoldDB" id="A0A090YVV7"/>
<dbReference type="Pfam" id="PF15617">
    <property type="entry name" value="C-C_Bond_Lyase"/>
    <property type="match status" value="1"/>
</dbReference>
<comment type="caution">
    <text evidence="3">The sequence shown here is derived from an EMBL/GenBank/DDBJ whole genome shotgun (WGS) entry which is preliminary data.</text>
</comment>
<dbReference type="PIRSF" id="PIRSF015582">
    <property type="entry name" value="Cit_lyase_B"/>
    <property type="match status" value="1"/>
</dbReference>
<accession>A0A090YVV7</accession>
<organism evidence="3 5">
    <name type="scientific">Bacillus clarus</name>
    <dbReference type="NCBI Taxonomy" id="2338372"/>
    <lineage>
        <taxon>Bacteria</taxon>
        <taxon>Bacillati</taxon>
        <taxon>Bacillota</taxon>
        <taxon>Bacilli</taxon>
        <taxon>Bacillales</taxon>
        <taxon>Bacillaceae</taxon>
        <taxon>Bacillus</taxon>
        <taxon>Bacillus cereus group</taxon>
    </lineage>
</organism>
<gene>
    <name evidence="4" type="ORF">D0U04_11530</name>
    <name evidence="3" type="ORF">DJ93_1960</name>
</gene>
<sequence>MKHLSYLSLEERREFFYQEPRIFSKETEKEQLAYALGATLYTPGTKETISEDIVRKKHEGATSVVLCLEDSISDEDVNFAEQNVVIQMQLLAHLVDANKLHPPDIPLLFIRVRNPNQVKIIVTELGSAIHYLCGFVFPKFTPINGRIYINQLKYINGLYSLSLYGMPILESPEIMHKETRIESLLQIKKMLDSYRDFILSVRIGATDFSSIFGIRRNKDTTIYDITVIRDCISDIINIFSRATDEYIISGPVWE</sequence>
<dbReference type="GO" id="GO:0046872">
    <property type="term" value="F:metal ion binding"/>
    <property type="evidence" value="ECO:0007669"/>
    <property type="project" value="UniProtKB-KW"/>
</dbReference>
<dbReference type="Proteomes" id="UP000264294">
    <property type="component" value="Unassembled WGS sequence"/>
</dbReference>
<dbReference type="EMBL" id="QVOD01000011">
    <property type="protein sequence ID" value="RFT66811.1"/>
    <property type="molecule type" value="Genomic_DNA"/>
</dbReference>
<evidence type="ECO:0000313" key="3">
    <source>
        <dbReference type="EMBL" id="KFN02535.1"/>
    </source>
</evidence>
<dbReference type="EMBL" id="JMQC01000008">
    <property type="protein sequence ID" value="KFN02535.1"/>
    <property type="molecule type" value="Genomic_DNA"/>
</dbReference>
<dbReference type="PATRIC" id="fig|1405.8.peg.2137"/>
<dbReference type="InterPro" id="IPR015813">
    <property type="entry name" value="Pyrv/PenolPyrv_kinase-like_dom"/>
</dbReference>
<reference evidence="4 6" key="2">
    <citation type="submission" date="2018-08" db="EMBL/GenBank/DDBJ databases">
        <title>Bacillus clarus sp. nov. strain PS00077A.</title>
        <authorList>
            <person name="Mendez Acevedo M."/>
            <person name="Carroll L."/>
            <person name="Mukherjee M."/>
            <person name="Wiedmann M."/>
            <person name="Kovac J."/>
        </authorList>
    </citation>
    <scope>NUCLEOTIDE SEQUENCE [LARGE SCALE GENOMIC DNA]</scope>
    <source>
        <strain evidence="4 6">PS00077A</strain>
    </source>
</reference>
<dbReference type="SUPFAM" id="SSF51621">
    <property type="entry name" value="Phosphoenolpyruvate/pyruvate domain"/>
    <property type="match status" value="1"/>
</dbReference>
<reference evidence="3 5" key="1">
    <citation type="submission" date="2014-04" db="EMBL/GenBank/DDBJ databases">
        <authorList>
            <person name="Bishop-Lilly K.A."/>
            <person name="Broomall S.M."/>
            <person name="Chain P.S."/>
            <person name="Chertkov O."/>
            <person name="Coyne S.R."/>
            <person name="Daligault H.E."/>
            <person name="Davenport K.W."/>
            <person name="Erkkila T."/>
            <person name="Frey K.G."/>
            <person name="Gibbons H.S."/>
            <person name="Gu W."/>
            <person name="Jaissle J."/>
            <person name="Johnson S.L."/>
            <person name="Koroleva G.I."/>
            <person name="Ladner J.T."/>
            <person name="Lo C.-C."/>
            <person name="Minogue T.D."/>
            <person name="Munk C."/>
            <person name="Palacios G.F."/>
            <person name="Redden C.L."/>
            <person name="Rosenzweig C.N."/>
            <person name="Scholz M.B."/>
            <person name="Teshima H."/>
            <person name="Xu Y."/>
        </authorList>
    </citation>
    <scope>NUCLEOTIDE SEQUENCE [LARGE SCALE GENOMIC DNA]</scope>
    <source>
        <strain evidence="3 5">BHP</strain>
    </source>
</reference>
<keyword evidence="2" id="KW-0479">Metal-binding</keyword>
<name>A0A090YVV7_9BACI</name>
<feature type="binding site" evidence="2">
    <location>
        <position position="207"/>
    </location>
    <ligand>
        <name>Mg(2+)</name>
        <dbReference type="ChEBI" id="CHEBI:18420"/>
    </ligand>
</feature>
<evidence type="ECO:0000256" key="2">
    <source>
        <dbReference type="PIRSR" id="PIRSR015582-2"/>
    </source>
</evidence>
<evidence type="ECO:0000313" key="5">
    <source>
        <dbReference type="Proteomes" id="UP000029389"/>
    </source>
</evidence>